<protein>
    <submittedName>
        <fullName evidence="2">Uncharacterized protein</fullName>
    </submittedName>
</protein>
<keyword evidence="1" id="KW-0812">Transmembrane</keyword>
<proteinExistence type="predicted"/>
<organism evidence="2 3">
    <name type="scientific">Paracoccus fontiphilus</name>
    <dbReference type="NCBI Taxonomy" id="1815556"/>
    <lineage>
        <taxon>Bacteria</taxon>
        <taxon>Pseudomonadati</taxon>
        <taxon>Pseudomonadota</taxon>
        <taxon>Alphaproteobacteria</taxon>
        <taxon>Rhodobacterales</taxon>
        <taxon>Paracoccaceae</taxon>
        <taxon>Paracoccus</taxon>
    </lineage>
</organism>
<evidence type="ECO:0000256" key="1">
    <source>
        <dbReference type="SAM" id="Phobius"/>
    </source>
</evidence>
<dbReference type="Proteomes" id="UP001595557">
    <property type="component" value="Unassembled WGS sequence"/>
</dbReference>
<feature type="transmembrane region" description="Helical" evidence="1">
    <location>
        <begin position="42"/>
        <end position="65"/>
    </location>
</feature>
<evidence type="ECO:0000313" key="3">
    <source>
        <dbReference type="Proteomes" id="UP001595557"/>
    </source>
</evidence>
<accession>A0ABV7IC90</accession>
<sequence>MFVQQQQQQQQQQLLADGPAYVSTVAPRHGFYRSSLKRPLDLLLVLMVLPVVLPLVLVLALVVLIDGGNPNYHM</sequence>
<comment type="caution">
    <text evidence="2">The sequence shown here is derived from an EMBL/GenBank/DDBJ whole genome shotgun (WGS) entry which is preliminary data.</text>
</comment>
<gene>
    <name evidence="2" type="ORF">ACFOD7_02390</name>
</gene>
<keyword evidence="1" id="KW-0472">Membrane</keyword>
<reference evidence="3" key="1">
    <citation type="journal article" date="2019" name="Int. J. Syst. Evol. Microbiol.">
        <title>The Global Catalogue of Microorganisms (GCM) 10K type strain sequencing project: providing services to taxonomists for standard genome sequencing and annotation.</title>
        <authorList>
            <consortium name="The Broad Institute Genomics Platform"/>
            <consortium name="The Broad Institute Genome Sequencing Center for Infectious Disease"/>
            <person name="Wu L."/>
            <person name="Ma J."/>
        </authorList>
    </citation>
    <scope>NUCLEOTIDE SEQUENCE [LARGE SCALE GENOMIC DNA]</scope>
    <source>
        <strain evidence="3">KCTC 52239</strain>
    </source>
</reference>
<keyword evidence="1" id="KW-1133">Transmembrane helix</keyword>
<keyword evidence="3" id="KW-1185">Reference proteome</keyword>
<evidence type="ECO:0000313" key="2">
    <source>
        <dbReference type="EMBL" id="MFC3166894.1"/>
    </source>
</evidence>
<dbReference type="EMBL" id="JBHRTE010000010">
    <property type="protein sequence ID" value="MFC3166894.1"/>
    <property type="molecule type" value="Genomic_DNA"/>
</dbReference>
<name>A0ABV7IC90_9RHOB</name>
<dbReference type="RefSeq" id="WP_207465205.1">
    <property type="nucleotide sequence ID" value="NZ_JAFNAW010000003.1"/>
</dbReference>